<dbReference type="InterPro" id="IPR011010">
    <property type="entry name" value="DNA_brk_join_enz"/>
</dbReference>
<comment type="caution">
    <text evidence="3">The sequence shown here is derived from an EMBL/GenBank/DDBJ whole genome shotgun (WGS) entry which is preliminary data.</text>
</comment>
<name>A0ABU4KTF0_BREVE</name>
<dbReference type="EMBL" id="JAMYEC010000012">
    <property type="protein sequence ID" value="MDX2336267.1"/>
    <property type="molecule type" value="Genomic_DNA"/>
</dbReference>
<sequence>MFNCALDSKLRACDLVRLRVSDAARGGVLRQRSVVIQQKTGRPVPVEITEPARDAIAARLSVRRQPEDDWPFPSRSRCGQHIGARPYAGLIDRWRSPKGTALTALDALRSRSFTRMTGNLRACQLLIGHRRLESIVRYLGIEVDDAWEMSEQIDL</sequence>
<keyword evidence="4" id="KW-1185">Reference proteome</keyword>
<dbReference type="Proteomes" id="UP001272940">
    <property type="component" value="Unassembled WGS sequence"/>
</dbReference>
<organism evidence="3 4">
    <name type="scientific">Brevundimonas vesicularis</name>
    <name type="common">Pseudomonas vesicularis</name>
    <dbReference type="NCBI Taxonomy" id="41276"/>
    <lineage>
        <taxon>Bacteria</taxon>
        <taxon>Pseudomonadati</taxon>
        <taxon>Pseudomonadota</taxon>
        <taxon>Alphaproteobacteria</taxon>
        <taxon>Caulobacterales</taxon>
        <taxon>Caulobacteraceae</taxon>
        <taxon>Brevundimonas</taxon>
    </lineage>
</organism>
<evidence type="ECO:0000256" key="1">
    <source>
        <dbReference type="ARBA" id="ARBA00023172"/>
    </source>
</evidence>
<dbReference type="InterPro" id="IPR002104">
    <property type="entry name" value="Integrase_catalytic"/>
</dbReference>
<protein>
    <submittedName>
        <fullName evidence="3">Tyrosine-type recombinase/integrase</fullName>
    </submittedName>
</protein>
<dbReference type="InterPro" id="IPR013762">
    <property type="entry name" value="Integrase-like_cat_sf"/>
</dbReference>
<feature type="domain" description="Tyr recombinase" evidence="2">
    <location>
        <begin position="2"/>
        <end position="139"/>
    </location>
</feature>
<dbReference type="SUPFAM" id="SSF56349">
    <property type="entry name" value="DNA breaking-rejoining enzymes"/>
    <property type="match status" value="1"/>
</dbReference>
<evidence type="ECO:0000313" key="4">
    <source>
        <dbReference type="Proteomes" id="UP001272940"/>
    </source>
</evidence>
<keyword evidence="1" id="KW-0233">DNA recombination</keyword>
<evidence type="ECO:0000313" key="3">
    <source>
        <dbReference type="EMBL" id="MDX2336267.1"/>
    </source>
</evidence>
<accession>A0ABU4KTF0</accession>
<evidence type="ECO:0000259" key="2">
    <source>
        <dbReference type="Pfam" id="PF00589"/>
    </source>
</evidence>
<proteinExistence type="predicted"/>
<reference evidence="3 4" key="1">
    <citation type="journal article" date="2023" name="FEMS Microbes">
        <title>Whole genomes of deep-sea sponge-associated bacteria exhibit high novel natural product potential.</title>
        <authorList>
            <person name="Hesketh-Best P.J."/>
            <person name="January G.G."/>
            <person name="Koch M.J."/>
            <person name="Warburton P.J."/>
            <person name="Howell K.L."/>
            <person name="Upton M."/>
        </authorList>
    </citation>
    <scope>NUCLEOTIDE SEQUENCE [LARGE SCALE GENOMIC DNA]</scope>
    <source>
        <strain evidence="3 4">PC206-O</strain>
    </source>
</reference>
<dbReference type="Pfam" id="PF00589">
    <property type="entry name" value="Phage_integrase"/>
    <property type="match status" value="1"/>
</dbReference>
<gene>
    <name evidence="3" type="ORF">NJD11_15110</name>
</gene>
<dbReference type="Gene3D" id="1.10.443.10">
    <property type="entry name" value="Intergrase catalytic core"/>
    <property type="match status" value="1"/>
</dbReference>